<feature type="non-terminal residue" evidence="3">
    <location>
        <position position="1"/>
    </location>
</feature>
<dbReference type="Proteomes" id="UP000262954">
    <property type="component" value="Unassembled WGS sequence"/>
</dbReference>
<dbReference type="GO" id="GO:0005337">
    <property type="term" value="F:nucleoside transmembrane transporter activity"/>
    <property type="evidence" value="ECO:0007669"/>
    <property type="project" value="InterPro"/>
</dbReference>
<accession>A0A354M0X9</accession>
<name>A0A354M0X9_9BACT</name>
<dbReference type="GO" id="GO:0005886">
    <property type="term" value="C:plasma membrane"/>
    <property type="evidence" value="ECO:0007669"/>
    <property type="project" value="TreeGrafter"/>
</dbReference>
<evidence type="ECO:0000313" key="4">
    <source>
        <dbReference type="Proteomes" id="UP000262954"/>
    </source>
</evidence>
<dbReference type="PANTHER" id="PTHR10590:SF4">
    <property type="entry name" value="SOLUTE CARRIER FAMILY 28 MEMBER 3"/>
    <property type="match status" value="1"/>
</dbReference>
<feature type="transmembrane region" description="Helical" evidence="1">
    <location>
        <begin position="100"/>
        <end position="119"/>
    </location>
</feature>
<evidence type="ECO:0000313" key="3">
    <source>
        <dbReference type="EMBL" id="HBJ08168.1"/>
    </source>
</evidence>
<keyword evidence="1" id="KW-0472">Membrane</keyword>
<feature type="domain" description="Concentrative nucleoside transporter C-terminal" evidence="2">
    <location>
        <begin position="1"/>
        <end position="220"/>
    </location>
</feature>
<dbReference type="GO" id="GO:0015293">
    <property type="term" value="F:symporter activity"/>
    <property type="evidence" value="ECO:0007669"/>
    <property type="project" value="TreeGrafter"/>
</dbReference>
<protein>
    <submittedName>
        <fullName evidence="3">Na+ dependent nucleoside transporter</fullName>
    </submittedName>
</protein>
<proteinExistence type="predicted"/>
<dbReference type="PANTHER" id="PTHR10590">
    <property type="entry name" value="SODIUM/NUCLEOSIDE COTRANSPORTER"/>
    <property type="match status" value="1"/>
</dbReference>
<dbReference type="InterPro" id="IPR011657">
    <property type="entry name" value="CNT_C_dom"/>
</dbReference>
<sequence>LISASVMAAPGTIVFSKIIIPQTEPLSHIEASIPRDKAGKNILDAISNGAIEGLKLAVTVTALLLVFIAMVALLNYLLGDLIGHYTGLNRWLSEMAGHPVIFNFQTLIGWIFTPIAWIMGVCNADTGYVGSLLGTKIVLNEFVAYADLNMLKNAGTFIQEKSIIIATFALCGFANISSIGMQIGGIGVLAPDQRKTLTRYGFLAMTCGTLASCMSATIVGMIIG</sequence>
<feature type="transmembrane region" description="Helical" evidence="1">
    <location>
        <begin position="202"/>
        <end position="223"/>
    </location>
</feature>
<comment type="caution">
    <text evidence="3">The sequence shown here is derived from an EMBL/GenBank/DDBJ whole genome shotgun (WGS) entry which is preliminary data.</text>
</comment>
<dbReference type="AlphaFoldDB" id="A0A354M0X9"/>
<feature type="transmembrane region" description="Helical" evidence="1">
    <location>
        <begin position="163"/>
        <end position="190"/>
    </location>
</feature>
<feature type="transmembrane region" description="Helical" evidence="1">
    <location>
        <begin position="56"/>
        <end position="79"/>
    </location>
</feature>
<evidence type="ECO:0000256" key="1">
    <source>
        <dbReference type="SAM" id="Phobius"/>
    </source>
</evidence>
<keyword evidence="1" id="KW-0812">Transmembrane</keyword>
<organism evidence="3 4">
    <name type="scientific">Coprobacter fastidiosus</name>
    <dbReference type="NCBI Taxonomy" id="1099853"/>
    <lineage>
        <taxon>Bacteria</taxon>
        <taxon>Pseudomonadati</taxon>
        <taxon>Bacteroidota</taxon>
        <taxon>Bacteroidia</taxon>
        <taxon>Bacteroidales</taxon>
        <taxon>Barnesiellaceae</taxon>
        <taxon>Coprobacter</taxon>
    </lineage>
</organism>
<dbReference type="Pfam" id="PF07662">
    <property type="entry name" value="Nucleos_tra2_C"/>
    <property type="match status" value="1"/>
</dbReference>
<dbReference type="InterPro" id="IPR008276">
    <property type="entry name" value="C_nuclsd_transpt"/>
</dbReference>
<keyword evidence="1" id="KW-1133">Transmembrane helix</keyword>
<evidence type="ECO:0000259" key="2">
    <source>
        <dbReference type="Pfam" id="PF07662"/>
    </source>
</evidence>
<dbReference type="EMBL" id="DNWC01000055">
    <property type="protein sequence ID" value="HBJ08168.1"/>
    <property type="molecule type" value="Genomic_DNA"/>
</dbReference>
<gene>
    <name evidence="3" type="ORF">DDY73_04125</name>
</gene>
<reference evidence="3 4" key="1">
    <citation type="journal article" date="2018" name="Nat. Biotechnol.">
        <title>A standardized bacterial taxonomy based on genome phylogeny substantially revises the tree of life.</title>
        <authorList>
            <person name="Parks D.H."/>
            <person name="Chuvochina M."/>
            <person name="Waite D.W."/>
            <person name="Rinke C."/>
            <person name="Skarshewski A."/>
            <person name="Chaumeil P.A."/>
            <person name="Hugenholtz P."/>
        </authorList>
    </citation>
    <scope>NUCLEOTIDE SEQUENCE [LARGE SCALE GENOMIC DNA]</scope>
    <source>
        <strain evidence="3">UBA11482</strain>
    </source>
</reference>